<dbReference type="GO" id="GO:0046872">
    <property type="term" value="F:metal ion binding"/>
    <property type="evidence" value="ECO:0007669"/>
    <property type="project" value="InterPro"/>
</dbReference>
<dbReference type="InterPro" id="IPR004843">
    <property type="entry name" value="Calcineurin-like_PHP"/>
</dbReference>
<feature type="domain" description="Purple acid phosphatase N-terminal" evidence="4">
    <location>
        <begin position="67"/>
        <end position="147"/>
    </location>
</feature>
<name>A0A6N3AXL7_9FIRM</name>
<proteinExistence type="predicted"/>
<dbReference type="AlphaFoldDB" id="A0A6N3AXL7"/>
<keyword evidence="5" id="KW-0378">Hydrolase</keyword>
<evidence type="ECO:0000313" key="5">
    <source>
        <dbReference type="EMBL" id="VYT97355.1"/>
    </source>
</evidence>
<dbReference type="SUPFAM" id="SSF49363">
    <property type="entry name" value="Purple acid phosphatase, N-terminal domain"/>
    <property type="match status" value="1"/>
</dbReference>
<keyword evidence="1" id="KW-0732">Signal</keyword>
<dbReference type="Gene3D" id="2.60.40.380">
    <property type="entry name" value="Purple acid phosphatase-like, N-terminal"/>
    <property type="match status" value="1"/>
</dbReference>
<gene>
    <name evidence="5" type="primary">phoA_1</name>
    <name evidence="5" type="ORF">VRLFYP33_00923</name>
</gene>
<dbReference type="InterPro" id="IPR015914">
    <property type="entry name" value="PAPs_N"/>
</dbReference>
<feature type="domain" description="Calcineurin-like phosphoesterase" evidence="3">
    <location>
        <begin position="168"/>
        <end position="366"/>
    </location>
</feature>
<reference evidence="5" key="1">
    <citation type="submission" date="2019-11" db="EMBL/GenBank/DDBJ databases">
        <authorList>
            <person name="Feng L."/>
        </authorList>
    </citation>
    <scope>NUCLEOTIDE SEQUENCE</scope>
    <source>
        <strain evidence="5">VrattiLFYP33</strain>
    </source>
</reference>
<accession>A0A6N3AXL7</accession>
<keyword evidence="2" id="KW-1133">Transmembrane helix</keyword>
<keyword evidence="2" id="KW-0812">Transmembrane</keyword>
<dbReference type="RefSeq" id="WP_021840817.1">
    <property type="nucleotide sequence ID" value="NZ_CACRUX010000041.1"/>
</dbReference>
<dbReference type="EMBL" id="CACRUX010000041">
    <property type="protein sequence ID" value="VYT97355.1"/>
    <property type="molecule type" value="Genomic_DNA"/>
</dbReference>
<keyword evidence="2" id="KW-0472">Membrane</keyword>
<evidence type="ECO:0000259" key="4">
    <source>
        <dbReference type="Pfam" id="PF16656"/>
    </source>
</evidence>
<dbReference type="InterPro" id="IPR029052">
    <property type="entry name" value="Metallo-depent_PP-like"/>
</dbReference>
<sequence length="446" mass="51279">MEEKKRSKSWFTWVSAMAVLIVVMGVIISSTAWGSGMLRQGRTLYYELMPQAGTEAMYVRQLITPDMTHSRIIMWETHAPEADPVVLYKIAGASDSTIETVPATMERFEEDKTVRYIYRAELTGLTPNSTYEYQVGKNVITKGWHTLHTMDESSFTALIFPDSQSSDYSGWQSLVNTAYKENPEATFFVNMGDLVDNGESAYQWDAWFGAVEPMIANIPFVGVSGNHEYYSLDWQIKEPTAYDHFFKFDAPKAEPYSEAAGDSSRRAFYSYDYGDVHFVVLNTQFNEMNESYRDEVRNEQMAWLEEDLAATTKPWKVVLMHRDTFSYPNTKVARMTAGFSDIGELFMPVFEKYNVDMVLSAHYHMYRRRGHVENFQRSENGPYYIITGVAGDVKYAEIWKDHPLDEYVSPYLDGDNYLVLRKDNNSLTVDAYLADGTKFDSITLRK</sequence>
<dbReference type="GO" id="GO:0003993">
    <property type="term" value="F:acid phosphatase activity"/>
    <property type="evidence" value="ECO:0007669"/>
    <property type="project" value="InterPro"/>
</dbReference>
<dbReference type="PANTHER" id="PTHR45867">
    <property type="entry name" value="PURPLE ACID PHOSPHATASE"/>
    <property type="match status" value="1"/>
</dbReference>
<evidence type="ECO:0000256" key="1">
    <source>
        <dbReference type="ARBA" id="ARBA00022729"/>
    </source>
</evidence>
<dbReference type="GO" id="GO:0004035">
    <property type="term" value="F:alkaline phosphatase activity"/>
    <property type="evidence" value="ECO:0007669"/>
    <property type="project" value="UniProtKB-EC"/>
</dbReference>
<dbReference type="Pfam" id="PF16656">
    <property type="entry name" value="Pur_ac_phosph_N"/>
    <property type="match status" value="1"/>
</dbReference>
<dbReference type="EC" id="3.1.3.1" evidence="5"/>
<organism evidence="5">
    <name type="scientific">Veillonella ratti</name>
    <dbReference type="NCBI Taxonomy" id="103892"/>
    <lineage>
        <taxon>Bacteria</taxon>
        <taxon>Bacillati</taxon>
        <taxon>Bacillota</taxon>
        <taxon>Negativicutes</taxon>
        <taxon>Veillonellales</taxon>
        <taxon>Veillonellaceae</taxon>
        <taxon>Veillonella</taxon>
    </lineage>
</organism>
<protein>
    <submittedName>
        <fullName evidence="5">Alkaline phosphatase</fullName>
        <ecNumber evidence="5">3.1.3.1</ecNumber>
    </submittedName>
</protein>
<evidence type="ECO:0000256" key="2">
    <source>
        <dbReference type="SAM" id="Phobius"/>
    </source>
</evidence>
<dbReference type="Gene3D" id="3.60.21.10">
    <property type="match status" value="1"/>
</dbReference>
<dbReference type="SUPFAM" id="SSF56300">
    <property type="entry name" value="Metallo-dependent phosphatases"/>
    <property type="match status" value="1"/>
</dbReference>
<dbReference type="PANTHER" id="PTHR45867:SF3">
    <property type="entry name" value="ACID PHOSPHATASE TYPE 7"/>
    <property type="match status" value="1"/>
</dbReference>
<evidence type="ECO:0000259" key="3">
    <source>
        <dbReference type="Pfam" id="PF00149"/>
    </source>
</evidence>
<dbReference type="InterPro" id="IPR008963">
    <property type="entry name" value="Purple_acid_Pase-like_N"/>
</dbReference>
<dbReference type="Pfam" id="PF00149">
    <property type="entry name" value="Metallophos"/>
    <property type="match status" value="1"/>
</dbReference>
<feature type="transmembrane region" description="Helical" evidence="2">
    <location>
        <begin position="12"/>
        <end position="33"/>
    </location>
</feature>